<dbReference type="PANTHER" id="PTHR47944">
    <property type="entry name" value="CYTOCHROME P450 98A9"/>
    <property type="match status" value="1"/>
</dbReference>
<evidence type="ECO:0000256" key="1">
    <source>
        <dbReference type="ARBA" id="ARBA00010617"/>
    </source>
</evidence>
<dbReference type="PANTHER" id="PTHR47944:SF16">
    <property type="entry name" value="CYTOCHROME P450 FAMILY 1 SUBFAMILY A POLYPEPTIDE 1"/>
    <property type="match status" value="1"/>
</dbReference>
<dbReference type="GO" id="GO:0020037">
    <property type="term" value="F:heme binding"/>
    <property type="evidence" value="ECO:0007669"/>
    <property type="project" value="InterPro"/>
</dbReference>
<reference evidence="8" key="1">
    <citation type="submission" date="2021-08" db="EMBL/GenBank/DDBJ databases">
        <title>WGS assembly of Ceratopteris richardii.</title>
        <authorList>
            <person name="Marchant D.B."/>
            <person name="Chen G."/>
            <person name="Jenkins J."/>
            <person name="Shu S."/>
            <person name="Leebens-Mack J."/>
            <person name="Grimwood J."/>
            <person name="Schmutz J."/>
            <person name="Soltis P."/>
            <person name="Soltis D."/>
            <person name="Chen Z.-H."/>
        </authorList>
    </citation>
    <scope>NUCLEOTIDE SEQUENCE</scope>
    <source>
        <strain evidence="8">Whitten #5841</strain>
        <tissue evidence="8">Leaf</tissue>
    </source>
</reference>
<dbReference type="EMBL" id="CM035411">
    <property type="protein sequence ID" value="KAH7435101.1"/>
    <property type="molecule type" value="Genomic_DNA"/>
</dbReference>
<name>A0A8T2UFT9_CERRI</name>
<dbReference type="Proteomes" id="UP000825935">
    <property type="component" value="Chromosome 6"/>
</dbReference>
<comment type="cofactor">
    <cofactor evidence="6">
        <name>heme</name>
        <dbReference type="ChEBI" id="CHEBI:30413"/>
    </cofactor>
</comment>
<keyword evidence="4 7" id="KW-0560">Oxidoreductase</keyword>
<dbReference type="InterPro" id="IPR002403">
    <property type="entry name" value="Cyt_P450_E_grp-IV"/>
</dbReference>
<evidence type="ECO:0000256" key="5">
    <source>
        <dbReference type="ARBA" id="ARBA00023004"/>
    </source>
</evidence>
<evidence type="ECO:0008006" key="10">
    <source>
        <dbReference type="Google" id="ProtNLM"/>
    </source>
</evidence>
<evidence type="ECO:0000256" key="4">
    <source>
        <dbReference type="ARBA" id="ARBA00023002"/>
    </source>
</evidence>
<dbReference type="AlphaFoldDB" id="A0A8T2UFT9"/>
<gene>
    <name evidence="8" type="ORF">KP509_06G049500</name>
</gene>
<keyword evidence="9" id="KW-1185">Reference proteome</keyword>
<keyword evidence="5 6" id="KW-0408">Iron</keyword>
<dbReference type="GO" id="GO:0004497">
    <property type="term" value="F:monooxygenase activity"/>
    <property type="evidence" value="ECO:0007669"/>
    <property type="project" value="UniProtKB-KW"/>
</dbReference>
<evidence type="ECO:0000313" key="9">
    <source>
        <dbReference type="Proteomes" id="UP000825935"/>
    </source>
</evidence>
<evidence type="ECO:0000313" key="8">
    <source>
        <dbReference type="EMBL" id="KAH7435101.1"/>
    </source>
</evidence>
<accession>A0A8T2UFT9</accession>
<dbReference type="GO" id="GO:0005506">
    <property type="term" value="F:iron ion binding"/>
    <property type="evidence" value="ECO:0007669"/>
    <property type="project" value="InterPro"/>
</dbReference>
<dbReference type="GO" id="GO:0016705">
    <property type="term" value="F:oxidoreductase activity, acting on paired donors, with incorporation or reduction of molecular oxygen"/>
    <property type="evidence" value="ECO:0007669"/>
    <property type="project" value="InterPro"/>
</dbReference>
<dbReference type="OrthoDB" id="1055148at2759"/>
<keyword evidence="2 6" id="KW-0349">Heme</keyword>
<dbReference type="InterPro" id="IPR001128">
    <property type="entry name" value="Cyt_P450"/>
</dbReference>
<keyword evidence="3 6" id="KW-0479">Metal-binding</keyword>
<evidence type="ECO:0000256" key="6">
    <source>
        <dbReference type="PIRSR" id="PIRSR602403-1"/>
    </source>
</evidence>
<comment type="caution">
    <text evidence="8">The sequence shown here is derived from an EMBL/GenBank/DDBJ whole genome shotgun (WGS) entry which is preliminary data.</text>
</comment>
<evidence type="ECO:0000256" key="3">
    <source>
        <dbReference type="ARBA" id="ARBA00022723"/>
    </source>
</evidence>
<dbReference type="SUPFAM" id="SSF48264">
    <property type="entry name" value="Cytochrome P450"/>
    <property type="match status" value="1"/>
</dbReference>
<evidence type="ECO:0000256" key="7">
    <source>
        <dbReference type="RuleBase" id="RU000461"/>
    </source>
</evidence>
<dbReference type="PROSITE" id="PS00086">
    <property type="entry name" value="CYTOCHROME_P450"/>
    <property type="match status" value="1"/>
</dbReference>
<organism evidence="8 9">
    <name type="scientific">Ceratopteris richardii</name>
    <name type="common">Triangle waterfern</name>
    <dbReference type="NCBI Taxonomy" id="49495"/>
    <lineage>
        <taxon>Eukaryota</taxon>
        <taxon>Viridiplantae</taxon>
        <taxon>Streptophyta</taxon>
        <taxon>Embryophyta</taxon>
        <taxon>Tracheophyta</taxon>
        <taxon>Polypodiopsida</taxon>
        <taxon>Polypodiidae</taxon>
        <taxon>Polypodiales</taxon>
        <taxon>Pteridineae</taxon>
        <taxon>Pteridaceae</taxon>
        <taxon>Parkerioideae</taxon>
        <taxon>Ceratopteris</taxon>
    </lineage>
</organism>
<proteinExistence type="inferred from homology"/>
<protein>
    <recommendedName>
        <fullName evidence="10">Cytochrome P450</fullName>
    </recommendedName>
</protein>
<dbReference type="PRINTS" id="PR00465">
    <property type="entry name" value="EP450IV"/>
</dbReference>
<dbReference type="InterPro" id="IPR036396">
    <property type="entry name" value="Cyt_P450_sf"/>
</dbReference>
<evidence type="ECO:0000256" key="2">
    <source>
        <dbReference type="ARBA" id="ARBA00022617"/>
    </source>
</evidence>
<keyword evidence="7" id="KW-0503">Monooxygenase</keyword>
<feature type="binding site" description="axial binding residue" evidence="6">
    <location>
        <position position="104"/>
    </location>
    <ligand>
        <name>heme</name>
        <dbReference type="ChEBI" id="CHEBI:30413"/>
    </ligand>
    <ligandPart>
        <name>Fe</name>
        <dbReference type="ChEBI" id="CHEBI:18248"/>
    </ligandPart>
</feature>
<sequence length="157" mass="17409">MTDEDVGRMPYLEKVMKELFRLHPGGPLLVPRLSTQEVEIAGGEYSLPQGQNSVCVNAWALGCEERTWGPRASEFSPECFQEQCLDVKGQHFELLPFGSGRRMCPGMHIGLAIVHCTVANSSGKSRMDNRSPNYRSLLVEATLLLPAYTPSPFPVEN</sequence>
<dbReference type="Pfam" id="PF00067">
    <property type="entry name" value="p450"/>
    <property type="match status" value="1"/>
</dbReference>
<dbReference type="InterPro" id="IPR017972">
    <property type="entry name" value="Cyt_P450_CS"/>
</dbReference>
<dbReference type="Gene3D" id="1.10.630.10">
    <property type="entry name" value="Cytochrome P450"/>
    <property type="match status" value="1"/>
</dbReference>
<comment type="similarity">
    <text evidence="1 7">Belongs to the cytochrome P450 family.</text>
</comment>